<dbReference type="PANTHER" id="PTHR47679:SF1">
    <property type="entry name" value="PROTEIN TORNADO 1"/>
    <property type="match status" value="1"/>
</dbReference>
<evidence type="ECO:0000313" key="2">
    <source>
        <dbReference type="Proteomes" id="UP000077202"/>
    </source>
</evidence>
<name>A0A176WGC3_MARPO</name>
<dbReference type="AlphaFoldDB" id="A0A176WGC3"/>
<dbReference type="EMBL" id="LVLJ01001104">
    <property type="protein sequence ID" value="OAE31392.1"/>
    <property type="molecule type" value="Genomic_DNA"/>
</dbReference>
<sequence length="133" mass="14866">MLSKNENTGETSVLKKLELSVAHKDAMKYLVGCLRGNTSLTHLDLSRSKLDEEAFRDLIGLLQVNLTIQEIKVHTSWEKDGKAAQIEEALKQNQKRAVYMSVFSEAKLEFEPAKAGRLFLCGSRLAVEENTGN</sequence>
<dbReference type="SUPFAM" id="SSF52047">
    <property type="entry name" value="RNI-like"/>
    <property type="match status" value="1"/>
</dbReference>
<accession>A0A176WGC3</accession>
<evidence type="ECO:0000313" key="1">
    <source>
        <dbReference type="EMBL" id="OAE31392.1"/>
    </source>
</evidence>
<proteinExistence type="predicted"/>
<dbReference type="InterPro" id="IPR032675">
    <property type="entry name" value="LRR_dom_sf"/>
</dbReference>
<reference evidence="1" key="1">
    <citation type="submission" date="2016-03" db="EMBL/GenBank/DDBJ databases">
        <title>Mechanisms controlling the formation of the plant cell surface in tip-growing cells are functionally conserved among land plants.</title>
        <authorList>
            <person name="Honkanen S."/>
            <person name="Jones V.A."/>
            <person name="Morieri G."/>
            <person name="Champion C."/>
            <person name="Hetherington A.J."/>
            <person name="Kelly S."/>
            <person name="Saint-Marcoux D."/>
            <person name="Proust H."/>
            <person name="Prescott H."/>
            <person name="Dolan L."/>
        </authorList>
    </citation>
    <scope>NUCLEOTIDE SEQUENCE [LARGE SCALE GENOMIC DNA]</scope>
    <source>
        <tissue evidence="1">Whole gametophyte</tissue>
    </source>
</reference>
<dbReference type="PANTHER" id="PTHR47679">
    <property type="entry name" value="PROTEIN TORNADO 1"/>
    <property type="match status" value="1"/>
</dbReference>
<dbReference type="Proteomes" id="UP000077202">
    <property type="component" value="Unassembled WGS sequence"/>
</dbReference>
<organism evidence="1 2">
    <name type="scientific">Marchantia polymorpha subsp. ruderalis</name>
    <dbReference type="NCBI Taxonomy" id="1480154"/>
    <lineage>
        <taxon>Eukaryota</taxon>
        <taxon>Viridiplantae</taxon>
        <taxon>Streptophyta</taxon>
        <taxon>Embryophyta</taxon>
        <taxon>Marchantiophyta</taxon>
        <taxon>Marchantiopsida</taxon>
        <taxon>Marchantiidae</taxon>
        <taxon>Marchantiales</taxon>
        <taxon>Marchantiaceae</taxon>
        <taxon>Marchantia</taxon>
    </lineage>
</organism>
<dbReference type="Gene3D" id="3.80.10.10">
    <property type="entry name" value="Ribonuclease Inhibitor"/>
    <property type="match status" value="1"/>
</dbReference>
<comment type="caution">
    <text evidence="1">The sequence shown here is derived from an EMBL/GenBank/DDBJ whole genome shotgun (WGS) entry which is preliminary data.</text>
</comment>
<keyword evidence="2" id="KW-1185">Reference proteome</keyword>
<gene>
    <name evidence="1" type="ORF">AXG93_1842s1060</name>
</gene>
<protein>
    <submittedName>
        <fullName evidence="1">Uncharacterized protein</fullName>
    </submittedName>
</protein>